<feature type="non-terminal residue" evidence="2">
    <location>
        <position position="148"/>
    </location>
</feature>
<evidence type="ECO:0000313" key="3">
    <source>
        <dbReference type="Proteomes" id="UP001280581"/>
    </source>
</evidence>
<sequence length="148" mass="15674">MVRNTTFTLALGLLSLASMNMAAPLDARQDREGGADDTATKVKIMPFGASIVEITCWRAYLWQKLQTAGITNIDFVGSHATPSGNCTLSGTPVPFDKDNEGHSGARVTDYASKNQLPPWLSAAKPDIILMHVGTNDAVANIASADVIA</sequence>
<keyword evidence="1" id="KW-0732">Signal</keyword>
<feature type="chain" id="PRO_5042964076" description="SGNH hydrolase-type esterase domain-containing protein" evidence="1">
    <location>
        <begin position="23"/>
        <end position="148"/>
    </location>
</feature>
<feature type="signal peptide" evidence="1">
    <location>
        <begin position="1"/>
        <end position="22"/>
    </location>
</feature>
<protein>
    <recommendedName>
        <fullName evidence="4">SGNH hydrolase-type esterase domain-containing protein</fullName>
    </recommendedName>
</protein>
<dbReference type="SUPFAM" id="SSF52266">
    <property type="entry name" value="SGNH hydrolase"/>
    <property type="match status" value="1"/>
</dbReference>
<accession>A0AAN6LV06</accession>
<dbReference type="EMBL" id="WVTA01000013">
    <property type="protein sequence ID" value="KAK3202705.1"/>
    <property type="molecule type" value="Genomic_DNA"/>
</dbReference>
<dbReference type="Gene3D" id="3.40.50.1110">
    <property type="entry name" value="SGNH hydrolase"/>
    <property type="match status" value="1"/>
</dbReference>
<dbReference type="Proteomes" id="UP001280581">
    <property type="component" value="Unassembled WGS sequence"/>
</dbReference>
<proteinExistence type="predicted"/>
<dbReference type="AlphaFoldDB" id="A0AAN6LV06"/>
<dbReference type="InterPro" id="IPR051532">
    <property type="entry name" value="Ester_Hydrolysis_Enzymes"/>
</dbReference>
<keyword evidence="3" id="KW-1185">Reference proteome</keyword>
<name>A0AAN6LV06_9PLEO</name>
<evidence type="ECO:0008006" key="4">
    <source>
        <dbReference type="Google" id="ProtNLM"/>
    </source>
</evidence>
<evidence type="ECO:0000256" key="1">
    <source>
        <dbReference type="SAM" id="SignalP"/>
    </source>
</evidence>
<dbReference type="PANTHER" id="PTHR30383:SF2">
    <property type="entry name" value="CELLULOSE-BINDING PROTEIN"/>
    <property type="match status" value="1"/>
</dbReference>
<dbReference type="PANTHER" id="PTHR30383">
    <property type="entry name" value="THIOESTERASE 1/PROTEASE 1/LYSOPHOSPHOLIPASE L1"/>
    <property type="match status" value="1"/>
</dbReference>
<gene>
    <name evidence="2" type="ORF">GRF29_154g413807</name>
</gene>
<dbReference type="InterPro" id="IPR036514">
    <property type="entry name" value="SGNH_hydro_sf"/>
</dbReference>
<organism evidence="2 3">
    <name type="scientific">Pseudopithomyces chartarum</name>
    <dbReference type="NCBI Taxonomy" id="1892770"/>
    <lineage>
        <taxon>Eukaryota</taxon>
        <taxon>Fungi</taxon>
        <taxon>Dikarya</taxon>
        <taxon>Ascomycota</taxon>
        <taxon>Pezizomycotina</taxon>
        <taxon>Dothideomycetes</taxon>
        <taxon>Pleosporomycetidae</taxon>
        <taxon>Pleosporales</taxon>
        <taxon>Massarineae</taxon>
        <taxon>Didymosphaeriaceae</taxon>
        <taxon>Pseudopithomyces</taxon>
    </lineage>
</organism>
<comment type="caution">
    <text evidence="2">The sequence shown here is derived from an EMBL/GenBank/DDBJ whole genome shotgun (WGS) entry which is preliminary data.</text>
</comment>
<evidence type="ECO:0000313" key="2">
    <source>
        <dbReference type="EMBL" id="KAK3202705.1"/>
    </source>
</evidence>
<reference evidence="2 3" key="1">
    <citation type="submission" date="2021-02" db="EMBL/GenBank/DDBJ databases">
        <title>Genome assembly of Pseudopithomyces chartarum.</title>
        <authorList>
            <person name="Jauregui R."/>
            <person name="Singh J."/>
            <person name="Voisey C."/>
        </authorList>
    </citation>
    <scope>NUCLEOTIDE SEQUENCE [LARGE SCALE GENOMIC DNA]</scope>
    <source>
        <strain evidence="2 3">AGR01</strain>
    </source>
</reference>
<dbReference type="GO" id="GO:0004622">
    <property type="term" value="F:phosphatidylcholine lysophospholipase activity"/>
    <property type="evidence" value="ECO:0007669"/>
    <property type="project" value="TreeGrafter"/>
</dbReference>